<dbReference type="EMBL" id="ML119150">
    <property type="protein sequence ID" value="RPB09666.1"/>
    <property type="molecule type" value="Genomic_DNA"/>
</dbReference>
<name>A0A3N4KGI1_9PEZI</name>
<dbReference type="Gene3D" id="3.30.70.330">
    <property type="match status" value="1"/>
</dbReference>
<accession>A0A3N4KGI1</accession>
<proteinExistence type="predicted"/>
<sequence length="250" mass="27231">MQFKNVVTEKPLNWDKKVHGLFGDGAPLPEAVRAALGLTTLPSTTLRKPRTSSVAGQLPLNMMTPLQRFQLSRAGSRPETGTNATSSGVDITRKGLENSLKGPEPDKSRSSKSSSWGNWKNGKNTIDGTEPEQGDIPNPAPPTADFGSPPQNNSSEREITPIPDNPPYTAHIGNLSFDIEVQEISDFFSECDVKTVRLVRDKPNDRPKGFGYVEFNAKEGLIAATELNGVKVCGRNIRVNIARPRKKLSP</sequence>
<dbReference type="PANTHER" id="PTHR23236">
    <property type="entry name" value="EUKARYOTIC TRANSLATION INITIATION FACTOR 4B/4H"/>
    <property type="match status" value="1"/>
</dbReference>
<protein>
    <submittedName>
        <fullName evidence="5">RNA-binding domain-containing protein</fullName>
    </submittedName>
</protein>
<gene>
    <name evidence="5" type="ORF">P167DRAFT_297334</name>
</gene>
<dbReference type="OrthoDB" id="48651at2759"/>
<dbReference type="InterPro" id="IPR035979">
    <property type="entry name" value="RBD_domain_sf"/>
</dbReference>
<evidence type="ECO:0000313" key="6">
    <source>
        <dbReference type="Proteomes" id="UP000277580"/>
    </source>
</evidence>
<dbReference type="Proteomes" id="UP000277580">
    <property type="component" value="Unassembled WGS sequence"/>
</dbReference>
<keyword evidence="6" id="KW-1185">Reference proteome</keyword>
<dbReference type="SMART" id="SM00360">
    <property type="entry name" value="RRM"/>
    <property type="match status" value="1"/>
</dbReference>
<feature type="compositionally biased region" description="Low complexity" evidence="3">
    <location>
        <begin position="111"/>
        <end position="124"/>
    </location>
</feature>
<reference evidence="5 6" key="1">
    <citation type="journal article" date="2018" name="Nat. Ecol. Evol.">
        <title>Pezizomycetes genomes reveal the molecular basis of ectomycorrhizal truffle lifestyle.</title>
        <authorList>
            <person name="Murat C."/>
            <person name="Payen T."/>
            <person name="Noel B."/>
            <person name="Kuo A."/>
            <person name="Morin E."/>
            <person name="Chen J."/>
            <person name="Kohler A."/>
            <person name="Krizsan K."/>
            <person name="Balestrini R."/>
            <person name="Da Silva C."/>
            <person name="Montanini B."/>
            <person name="Hainaut M."/>
            <person name="Levati E."/>
            <person name="Barry K.W."/>
            <person name="Belfiori B."/>
            <person name="Cichocki N."/>
            <person name="Clum A."/>
            <person name="Dockter R.B."/>
            <person name="Fauchery L."/>
            <person name="Guy J."/>
            <person name="Iotti M."/>
            <person name="Le Tacon F."/>
            <person name="Lindquist E.A."/>
            <person name="Lipzen A."/>
            <person name="Malagnac F."/>
            <person name="Mello A."/>
            <person name="Molinier V."/>
            <person name="Miyauchi S."/>
            <person name="Poulain J."/>
            <person name="Riccioni C."/>
            <person name="Rubini A."/>
            <person name="Sitrit Y."/>
            <person name="Splivallo R."/>
            <person name="Traeger S."/>
            <person name="Wang M."/>
            <person name="Zifcakova L."/>
            <person name="Wipf D."/>
            <person name="Zambonelli A."/>
            <person name="Paolocci F."/>
            <person name="Nowrousian M."/>
            <person name="Ottonello S."/>
            <person name="Baldrian P."/>
            <person name="Spatafora J.W."/>
            <person name="Henrissat B."/>
            <person name="Nagy L.G."/>
            <person name="Aury J.M."/>
            <person name="Wincker P."/>
            <person name="Grigoriev I.V."/>
            <person name="Bonfante P."/>
            <person name="Martin F.M."/>
        </authorList>
    </citation>
    <scope>NUCLEOTIDE SEQUENCE [LARGE SCALE GENOMIC DNA]</scope>
    <source>
        <strain evidence="5 6">CCBAS932</strain>
    </source>
</reference>
<dbReference type="InParanoid" id="A0A3N4KGI1"/>
<dbReference type="InterPro" id="IPR012677">
    <property type="entry name" value="Nucleotide-bd_a/b_plait_sf"/>
</dbReference>
<evidence type="ECO:0000256" key="1">
    <source>
        <dbReference type="ARBA" id="ARBA00022884"/>
    </source>
</evidence>
<feature type="compositionally biased region" description="Polar residues" evidence="3">
    <location>
        <begin position="79"/>
        <end position="89"/>
    </location>
</feature>
<dbReference type="GO" id="GO:0005730">
    <property type="term" value="C:nucleolus"/>
    <property type="evidence" value="ECO:0007669"/>
    <property type="project" value="TreeGrafter"/>
</dbReference>
<evidence type="ECO:0000313" key="5">
    <source>
        <dbReference type="EMBL" id="RPB09666.1"/>
    </source>
</evidence>
<dbReference type="AlphaFoldDB" id="A0A3N4KGI1"/>
<keyword evidence="1 2" id="KW-0694">RNA-binding</keyword>
<dbReference type="STRING" id="1392247.A0A3N4KGI1"/>
<organism evidence="5 6">
    <name type="scientific">Morchella conica CCBAS932</name>
    <dbReference type="NCBI Taxonomy" id="1392247"/>
    <lineage>
        <taxon>Eukaryota</taxon>
        <taxon>Fungi</taxon>
        <taxon>Dikarya</taxon>
        <taxon>Ascomycota</taxon>
        <taxon>Pezizomycotina</taxon>
        <taxon>Pezizomycetes</taxon>
        <taxon>Pezizales</taxon>
        <taxon>Morchellaceae</taxon>
        <taxon>Morchella</taxon>
    </lineage>
</organism>
<evidence type="ECO:0000256" key="3">
    <source>
        <dbReference type="SAM" id="MobiDB-lite"/>
    </source>
</evidence>
<evidence type="ECO:0000256" key="2">
    <source>
        <dbReference type="PROSITE-ProRule" id="PRU00176"/>
    </source>
</evidence>
<dbReference type="InterPro" id="IPR000504">
    <property type="entry name" value="RRM_dom"/>
</dbReference>
<dbReference type="GO" id="GO:0003723">
    <property type="term" value="F:RNA binding"/>
    <property type="evidence" value="ECO:0007669"/>
    <property type="project" value="UniProtKB-UniRule"/>
</dbReference>
<feature type="region of interest" description="Disordered" evidence="3">
    <location>
        <begin position="72"/>
        <end position="167"/>
    </location>
</feature>
<evidence type="ECO:0000259" key="4">
    <source>
        <dbReference type="PROSITE" id="PS50102"/>
    </source>
</evidence>
<dbReference type="PROSITE" id="PS50102">
    <property type="entry name" value="RRM"/>
    <property type="match status" value="1"/>
</dbReference>
<dbReference type="PANTHER" id="PTHR23236:SF11">
    <property type="entry name" value="EUKARYOTIC TRANSLATION INITIATION FACTOR 4H"/>
    <property type="match status" value="1"/>
</dbReference>
<dbReference type="Pfam" id="PF00076">
    <property type="entry name" value="RRM_1"/>
    <property type="match status" value="1"/>
</dbReference>
<feature type="domain" description="RRM" evidence="4">
    <location>
        <begin position="168"/>
        <end position="244"/>
    </location>
</feature>
<dbReference type="SUPFAM" id="SSF54928">
    <property type="entry name" value="RNA-binding domain, RBD"/>
    <property type="match status" value="1"/>
</dbReference>